<name>A0A7W6IQI3_9HYPH</name>
<keyword evidence="3" id="KW-1185">Reference proteome</keyword>
<gene>
    <name evidence="2" type="ORF">GGR20_003662</name>
</gene>
<dbReference type="Proteomes" id="UP000547011">
    <property type="component" value="Unassembled WGS sequence"/>
</dbReference>
<feature type="region of interest" description="Disordered" evidence="1">
    <location>
        <begin position="141"/>
        <end position="165"/>
    </location>
</feature>
<dbReference type="GO" id="GO:0006950">
    <property type="term" value="P:response to stress"/>
    <property type="evidence" value="ECO:0007669"/>
    <property type="project" value="TreeGrafter"/>
</dbReference>
<evidence type="ECO:0000256" key="1">
    <source>
        <dbReference type="SAM" id="MobiDB-lite"/>
    </source>
</evidence>
<organism evidence="2 3">
    <name type="scientific">Devosia subaequoris</name>
    <dbReference type="NCBI Taxonomy" id="395930"/>
    <lineage>
        <taxon>Bacteria</taxon>
        <taxon>Pseudomonadati</taxon>
        <taxon>Pseudomonadota</taxon>
        <taxon>Alphaproteobacteria</taxon>
        <taxon>Hyphomicrobiales</taxon>
        <taxon>Devosiaceae</taxon>
        <taxon>Devosia</taxon>
    </lineage>
</organism>
<dbReference type="GO" id="GO:0003677">
    <property type="term" value="F:DNA binding"/>
    <property type="evidence" value="ECO:0007669"/>
    <property type="project" value="UniProtKB-KW"/>
</dbReference>
<keyword evidence="2" id="KW-0238">DNA-binding</keyword>
<dbReference type="PANTHER" id="PTHR33164">
    <property type="entry name" value="TRANSCRIPTIONAL REGULATOR, MARR FAMILY"/>
    <property type="match status" value="1"/>
</dbReference>
<reference evidence="2 3" key="1">
    <citation type="submission" date="2020-08" db="EMBL/GenBank/DDBJ databases">
        <title>Genomic Encyclopedia of Type Strains, Phase IV (KMG-IV): sequencing the most valuable type-strain genomes for metagenomic binning, comparative biology and taxonomic classification.</title>
        <authorList>
            <person name="Goeker M."/>
        </authorList>
    </citation>
    <scope>NUCLEOTIDE SEQUENCE [LARGE SCALE GENOMIC DNA]</scope>
    <source>
        <strain evidence="2 3">DSM 23447</strain>
    </source>
</reference>
<dbReference type="InterPro" id="IPR036388">
    <property type="entry name" value="WH-like_DNA-bd_sf"/>
</dbReference>
<proteinExistence type="predicted"/>
<comment type="caution">
    <text evidence="2">The sequence shown here is derived from an EMBL/GenBank/DDBJ whole genome shotgun (WGS) entry which is preliminary data.</text>
</comment>
<dbReference type="InterPro" id="IPR036390">
    <property type="entry name" value="WH_DNA-bd_sf"/>
</dbReference>
<evidence type="ECO:0000313" key="2">
    <source>
        <dbReference type="EMBL" id="MBB4053990.1"/>
    </source>
</evidence>
<dbReference type="PANTHER" id="PTHR33164:SF89">
    <property type="entry name" value="MARR FAMILY REGULATORY PROTEIN"/>
    <property type="match status" value="1"/>
</dbReference>
<sequence length="165" mass="17939">MTSGTSHWSKTDAALAGLLDQVTRNIHSSNHAADLYPAQWSALRYFAKAAPQHRSAIALARYQGIEPGPTARTVRTLVDKGFLENGGSLGRGRIRRVDVTEKGHQLLLADPINVMVEALASLDGEQKRALAEALERILGRLQSKKLQNQDGDGRGDADMPPSHPR</sequence>
<accession>A0A7W6IQI3</accession>
<dbReference type="Gene3D" id="1.10.10.10">
    <property type="entry name" value="Winged helix-like DNA-binding domain superfamily/Winged helix DNA-binding domain"/>
    <property type="match status" value="1"/>
</dbReference>
<dbReference type="EMBL" id="JACIEW010000014">
    <property type="protein sequence ID" value="MBB4053990.1"/>
    <property type="molecule type" value="Genomic_DNA"/>
</dbReference>
<dbReference type="InterPro" id="IPR039422">
    <property type="entry name" value="MarR/SlyA-like"/>
</dbReference>
<protein>
    <submittedName>
        <fullName evidence="2">DNA-binding MarR family transcriptional regulator</fullName>
    </submittedName>
</protein>
<evidence type="ECO:0000313" key="3">
    <source>
        <dbReference type="Proteomes" id="UP000547011"/>
    </source>
</evidence>
<dbReference type="AlphaFoldDB" id="A0A7W6IQI3"/>
<dbReference type="RefSeq" id="WP_183312734.1">
    <property type="nucleotide sequence ID" value="NZ_JACIEW010000014.1"/>
</dbReference>
<dbReference type="GO" id="GO:0003700">
    <property type="term" value="F:DNA-binding transcription factor activity"/>
    <property type="evidence" value="ECO:0007669"/>
    <property type="project" value="InterPro"/>
</dbReference>
<dbReference type="SUPFAM" id="SSF46785">
    <property type="entry name" value="Winged helix' DNA-binding domain"/>
    <property type="match status" value="1"/>
</dbReference>